<keyword evidence="3" id="KW-1185">Reference proteome</keyword>
<dbReference type="PANTHER" id="PTHR32014">
    <property type="entry name" value="BCL-2-MODIFYING FACTOR"/>
    <property type="match status" value="1"/>
</dbReference>
<dbReference type="GO" id="GO:0016459">
    <property type="term" value="C:myosin complex"/>
    <property type="evidence" value="ECO:0007669"/>
    <property type="project" value="TreeGrafter"/>
</dbReference>
<dbReference type="Pfam" id="PF15185">
    <property type="entry name" value="BMF"/>
    <property type="match status" value="1"/>
</dbReference>
<sequence>MDEDEDDVRRKGLQHWPSSHLQIKQTETAGRPPLSPNGMLPCRVRVEPTRFFYGNAGLLLLAPPSRPRPPDVVFRQNLRTMDPAAPRPEQSVETLIGQKLQLIGDQFYQEHMTHHRNQRNGDPLWWRVAVAVYTLFFGGEAGARANRRELRGLATTELLKQSPERLQPSPDGHKQDCGAVRLHLLQVLTAVAQHNRWQPPHLHLDASDYCDTSHFSSADQMNGRP</sequence>
<evidence type="ECO:0008006" key="4">
    <source>
        <dbReference type="Google" id="ProtNLM"/>
    </source>
</evidence>
<dbReference type="GO" id="GO:0006915">
    <property type="term" value="P:apoptotic process"/>
    <property type="evidence" value="ECO:0007669"/>
    <property type="project" value="InterPro"/>
</dbReference>
<evidence type="ECO:0000256" key="1">
    <source>
        <dbReference type="SAM" id="MobiDB-lite"/>
    </source>
</evidence>
<proteinExistence type="predicted"/>
<accession>A0AA88PEY8</accession>
<feature type="region of interest" description="Disordered" evidence="1">
    <location>
        <begin position="1"/>
        <end position="38"/>
    </location>
</feature>
<dbReference type="AlphaFoldDB" id="A0AA88PEY8"/>
<evidence type="ECO:0000313" key="2">
    <source>
        <dbReference type="EMBL" id="KAK2879227.1"/>
    </source>
</evidence>
<dbReference type="EMBL" id="JAUYZG010000019">
    <property type="protein sequence ID" value="KAK2879227.1"/>
    <property type="molecule type" value="Genomic_DNA"/>
</dbReference>
<feature type="compositionally biased region" description="Polar residues" evidence="1">
    <location>
        <begin position="16"/>
        <end position="28"/>
    </location>
</feature>
<dbReference type="PANTHER" id="PTHR32014:SF2">
    <property type="entry name" value="BCL-2-MODIFYING FACTOR"/>
    <property type="match status" value="1"/>
</dbReference>
<name>A0AA88PEY8_9TELE</name>
<dbReference type="Proteomes" id="UP001187343">
    <property type="component" value="Unassembled WGS sequence"/>
</dbReference>
<organism evidence="2 3">
    <name type="scientific">Cirrhinus molitorella</name>
    <name type="common">mud carp</name>
    <dbReference type="NCBI Taxonomy" id="172907"/>
    <lineage>
        <taxon>Eukaryota</taxon>
        <taxon>Metazoa</taxon>
        <taxon>Chordata</taxon>
        <taxon>Craniata</taxon>
        <taxon>Vertebrata</taxon>
        <taxon>Euteleostomi</taxon>
        <taxon>Actinopterygii</taxon>
        <taxon>Neopterygii</taxon>
        <taxon>Teleostei</taxon>
        <taxon>Ostariophysi</taxon>
        <taxon>Cypriniformes</taxon>
        <taxon>Cyprinidae</taxon>
        <taxon>Labeoninae</taxon>
        <taxon>Labeonini</taxon>
        <taxon>Cirrhinus</taxon>
    </lineage>
</organism>
<reference evidence="2" key="1">
    <citation type="submission" date="2023-08" db="EMBL/GenBank/DDBJ databases">
        <title>Chromosome-level Genome Assembly of mud carp (Cirrhinus molitorella).</title>
        <authorList>
            <person name="Liu H."/>
        </authorList>
    </citation>
    <scope>NUCLEOTIDE SEQUENCE</scope>
    <source>
        <strain evidence="2">Prfri</strain>
        <tissue evidence="2">Muscle</tissue>
    </source>
</reference>
<protein>
    <recommendedName>
        <fullName evidence="4">Bcl-2-modifying factor</fullName>
    </recommendedName>
</protein>
<evidence type="ECO:0000313" key="3">
    <source>
        <dbReference type="Proteomes" id="UP001187343"/>
    </source>
</evidence>
<dbReference type="GO" id="GO:0043065">
    <property type="term" value="P:positive regulation of apoptotic process"/>
    <property type="evidence" value="ECO:0007669"/>
    <property type="project" value="TreeGrafter"/>
</dbReference>
<dbReference type="GO" id="GO:0010507">
    <property type="term" value="P:negative regulation of autophagy"/>
    <property type="evidence" value="ECO:0007669"/>
    <property type="project" value="TreeGrafter"/>
</dbReference>
<comment type="caution">
    <text evidence="2">The sequence shown here is derived from an EMBL/GenBank/DDBJ whole genome shotgun (WGS) entry which is preliminary data.</text>
</comment>
<gene>
    <name evidence="2" type="ORF">Q8A67_020018</name>
</gene>
<dbReference type="InterPro" id="IPR028192">
    <property type="entry name" value="BMF"/>
</dbReference>